<dbReference type="InterPro" id="IPR025204">
    <property type="entry name" value="CENP-L"/>
</dbReference>
<evidence type="ECO:0000313" key="2">
    <source>
        <dbReference type="Proteomes" id="UP000462212"/>
    </source>
</evidence>
<evidence type="ECO:0000313" key="1">
    <source>
        <dbReference type="EMBL" id="TVY43113.1"/>
    </source>
</evidence>
<sequence length="349" mass="37901">MAPGNPQPYPLYDATLTLQRISPLYIGSDTPLENATLQIYAQQFRDILAGDVLRGVRVGLSEDTTMARVGALQAVTWKLLPDEDVWTGADELQMTGNEDTTTSLAASRGMLVTITYERGDYTAILLRDMQGDQDESAIGVDLDGYGFQSFPLLLMKMPATLRDPFTQFLANTFDARASTFQLPSLFLTTALDQYLAYICVGEDGEPLDTLESSRILRTIIGSISVEVGFDIPAGSATLKTLQIHIASEDVPRMVSRGKRLVDGPETPFMAALTAYVKAHLALDLSHEMVNIVGIHCQAFLLNSAGKAKFSLPHVADDGESPQSRATKRLVHGLIATAKGRKMIMGNEGS</sequence>
<proteinExistence type="predicted"/>
<keyword evidence="2" id="KW-1185">Reference proteome</keyword>
<dbReference type="EMBL" id="QGMJ01000074">
    <property type="protein sequence ID" value="TVY43113.1"/>
    <property type="molecule type" value="Genomic_DNA"/>
</dbReference>
<reference evidence="1 2" key="1">
    <citation type="submission" date="2018-05" db="EMBL/GenBank/DDBJ databases">
        <title>Genome sequencing and assembly of the regulated plant pathogen Lachnellula willkommii and related sister species for the development of diagnostic species identification markers.</title>
        <authorList>
            <person name="Giroux E."/>
            <person name="Bilodeau G."/>
        </authorList>
    </citation>
    <scope>NUCLEOTIDE SEQUENCE [LARGE SCALE GENOMIC DNA]</scope>
    <source>
        <strain evidence="1 2">CBS 197.66</strain>
    </source>
</reference>
<dbReference type="AlphaFoldDB" id="A0A8H8RY98"/>
<comment type="caution">
    <text evidence="1">The sequence shown here is derived from an EMBL/GenBank/DDBJ whole genome shotgun (WGS) entry which is preliminary data.</text>
</comment>
<organism evidence="1 2">
    <name type="scientific">Lachnellula subtilissima</name>
    <dbReference type="NCBI Taxonomy" id="602034"/>
    <lineage>
        <taxon>Eukaryota</taxon>
        <taxon>Fungi</taxon>
        <taxon>Dikarya</taxon>
        <taxon>Ascomycota</taxon>
        <taxon>Pezizomycotina</taxon>
        <taxon>Leotiomycetes</taxon>
        <taxon>Helotiales</taxon>
        <taxon>Lachnaceae</taxon>
        <taxon>Lachnellula</taxon>
    </lineage>
</organism>
<dbReference type="Proteomes" id="UP000462212">
    <property type="component" value="Unassembled WGS sequence"/>
</dbReference>
<name>A0A8H8RY98_9HELO</name>
<gene>
    <name evidence="1" type="ORF">LSUB1_G003131</name>
</gene>
<protein>
    <submittedName>
        <fullName evidence="1">Uncharacterized protein</fullName>
    </submittedName>
</protein>
<dbReference type="Pfam" id="PF13092">
    <property type="entry name" value="CENP-L"/>
    <property type="match status" value="1"/>
</dbReference>
<accession>A0A8H8RY98</accession>
<dbReference type="OrthoDB" id="8864979at2759"/>